<evidence type="ECO:0000313" key="1">
    <source>
        <dbReference type="EMBL" id="PBK92431.1"/>
    </source>
</evidence>
<reference evidence="2" key="1">
    <citation type="journal article" date="2017" name="Nat. Ecol. Evol.">
        <title>Genome expansion and lineage-specific genetic innovations in the forest pathogenic fungi Armillaria.</title>
        <authorList>
            <person name="Sipos G."/>
            <person name="Prasanna A.N."/>
            <person name="Walter M.C."/>
            <person name="O'Connor E."/>
            <person name="Balint B."/>
            <person name="Krizsan K."/>
            <person name="Kiss B."/>
            <person name="Hess J."/>
            <person name="Varga T."/>
            <person name="Slot J."/>
            <person name="Riley R."/>
            <person name="Boka B."/>
            <person name="Rigling D."/>
            <person name="Barry K."/>
            <person name="Lee J."/>
            <person name="Mihaltcheva S."/>
            <person name="LaButti K."/>
            <person name="Lipzen A."/>
            <person name="Waldron R."/>
            <person name="Moloney N.M."/>
            <person name="Sperisen C."/>
            <person name="Kredics L."/>
            <person name="Vagvoelgyi C."/>
            <person name="Patrignani A."/>
            <person name="Fitzpatrick D."/>
            <person name="Nagy I."/>
            <person name="Doyle S."/>
            <person name="Anderson J.B."/>
            <person name="Grigoriev I.V."/>
            <person name="Gueldener U."/>
            <person name="Muensterkoetter M."/>
            <person name="Nagy L.G."/>
        </authorList>
    </citation>
    <scope>NUCLEOTIDE SEQUENCE [LARGE SCALE GENOMIC DNA]</scope>
    <source>
        <strain evidence="2">Ar21-2</strain>
    </source>
</reference>
<organism evidence="1 2">
    <name type="scientific">Armillaria gallica</name>
    <name type="common">Bulbous honey fungus</name>
    <name type="synonym">Armillaria bulbosa</name>
    <dbReference type="NCBI Taxonomy" id="47427"/>
    <lineage>
        <taxon>Eukaryota</taxon>
        <taxon>Fungi</taxon>
        <taxon>Dikarya</taxon>
        <taxon>Basidiomycota</taxon>
        <taxon>Agaricomycotina</taxon>
        <taxon>Agaricomycetes</taxon>
        <taxon>Agaricomycetidae</taxon>
        <taxon>Agaricales</taxon>
        <taxon>Marasmiineae</taxon>
        <taxon>Physalacriaceae</taxon>
        <taxon>Armillaria</taxon>
    </lineage>
</organism>
<dbReference type="EMBL" id="KZ293658">
    <property type="protein sequence ID" value="PBK92431.1"/>
    <property type="molecule type" value="Genomic_DNA"/>
</dbReference>
<dbReference type="Proteomes" id="UP000217790">
    <property type="component" value="Unassembled WGS sequence"/>
</dbReference>
<proteinExistence type="predicted"/>
<keyword evidence="2" id="KW-1185">Reference proteome</keyword>
<gene>
    <name evidence="1" type="ORF">ARMGADRAFT_881659</name>
</gene>
<feature type="non-terminal residue" evidence="1">
    <location>
        <position position="63"/>
    </location>
</feature>
<dbReference type="AlphaFoldDB" id="A0A2H3DB15"/>
<dbReference type="InParanoid" id="A0A2H3DB15"/>
<protein>
    <recommendedName>
        <fullName evidence="3">DNA helicase</fullName>
    </recommendedName>
</protein>
<sequence>LSSGTTNQRLGALPLIIGMPIMISSNFDVPGGIVNGSVGTLEKIRYKTDEEGRRYALSCIVKL</sequence>
<evidence type="ECO:0000313" key="2">
    <source>
        <dbReference type="Proteomes" id="UP000217790"/>
    </source>
</evidence>
<feature type="non-terminal residue" evidence="1">
    <location>
        <position position="1"/>
    </location>
</feature>
<name>A0A2H3DB15_ARMGA</name>
<dbReference type="STRING" id="47427.A0A2H3DB15"/>
<dbReference type="OrthoDB" id="432234at2759"/>
<accession>A0A2H3DB15</accession>
<evidence type="ECO:0008006" key="3">
    <source>
        <dbReference type="Google" id="ProtNLM"/>
    </source>
</evidence>